<accession>A0A0M8N5U1</accession>
<dbReference type="EMBL" id="LGSR01000017">
    <property type="protein sequence ID" value="KOS20560.1"/>
    <property type="molecule type" value="Genomic_DNA"/>
</dbReference>
<comment type="caution">
    <text evidence="3">The sequence shown here is derived from an EMBL/GenBank/DDBJ whole genome shotgun (WGS) entry which is preliminary data.</text>
</comment>
<dbReference type="Proteomes" id="UP000053831">
    <property type="component" value="Unassembled WGS sequence"/>
</dbReference>
<sequence length="442" mass="48220">MDLVLLKCAKCRAKIGRLPNLWTQIGRKYITQAGDARDGHPSPSLRVEAAGSVRGQIIFRMSSVTLKSDSDQRRAAQLKIRNILKLRSPSAATATAAPQLQEESPSRAGFTISVEKAGSAPGNPGLEFAQMQTDLEAQKREIQRIGATGFQVVSSFETNVARFEQQMKRMSLSIESVRDDQQAGRKDLSTLRARVSELQRQQQPPHQRASSPGLTVQSSGPDVARLEAQMKAVEKSVGELRQGYQRARSEAAGLRDELRQAQHQLQQVRDDNAALRSDVREAYELAKEGVDTSRLHAAEAASLRREMQQLRADLASGGLQAPPPPPMDDSYSASFFQTHSHELDILASNISKIGHRASQIESLQMEFQLFRSRIQRLEAKSGSCTPVRSDHGSAFGGELQHGTSLQRFQYPGSRVGSSTHPLFAAGASCPDPGAASGEGFIS</sequence>
<dbReference type="OrthoDB" id="5396360at2759"/>
<feature type="compositionally biased region" description="Polar residues" evidence="2">
    <location>
        <begin position="198"/>
        <end position="220"/>
    </location>
</feature>
<feature type="coiled-coil region" evidence="1">
    <location>
        <begin position="223"/>
        <end position="313"/>
    </location>
</feature>
<proteinExistence type="predicted"/>
<reference evidence="3 4" key="1">
    <citation type="submission" date="2015-07" db="EMBL/GenBank/DDBJ databases">
        <title>The genome of the fungus Escovopsis weberi, a specialized disease agent of ant agriculture.</title>
        <authorList>
            <person name="de Man T.J."/>
            <person name="Stajich J.E."/>
            <person name="Kubicek C.P."/>
            <person name="Chenthamara K."/>
            <person name="Atanasova L."/>
            <person name="Druzhinina I.S."/>
            <person name="Birnbaum S."/>
            <person name="Barribeau S.M."/>
            <person name="Teiling C."/>
            <person name="Suen G."/>
            <person name="Currie C."/>
            <person name="Gerardo N.M."/>
        </authorList>
    </citation>
    <scope>NUCLEOTIDE SEQUENCE [LARGE SCALE GENOMIC DNA]</scope>
</reference>
<gene>
    <name evidence="3" type="ORF">ESCO_005550</name>
</gene>
<evidence type="ECO:0000313" key="4">
    <source>
        <dbReference type="Proteomes" id="UP000053831"/>
    </source>
</evidence>
<name>A0A0M8N5U1_ESCWE</name>
<organism evidence="3 4">
    <name type="scientific">Escovopsis weberi</name>
    <dbReference type="NCBI Taxonomy" id="150374"/>
    <lineage>
        <taxon>Eukaryota</taxon>
        <taxon>Fungi</taxon>
        <taxon>Dikarya</taxon>
        <taxon>Ascomycota</taxon>
        <taxon>Pezizomycotina</taxon>
        <taxon>Sordariomycetes</taxon>
        <taxon>Hypocreomycetidae</taxon>
        <taxon>Hypocreales</taxon>
        <taxon>Hypocreaceae</taxon>
        <taxon>Escovopsis</taxon>
    </lineage>
</organism>
<feature type="region of interest" description="Disordered" evidence="2">
    <location>
        <begin position="196"/>
        <end position="221"/>
    </location>
</feature>
<evidence type="ECO:0000313" key="3">
    <source>
        <dbReference type="EMBL" id="KOS20560.1"/>
    </source>
</evidence>
<evidence type="ECO:0000256" key="2">
    <source>
        <dbReference type="SAM" id="MobiDB-lite"/>
    </source>
</evidence>
<dbReference type="STRING" id="150374.A0A0M8N5U1"/>
<keyword evidence="1" id="KW-0175">Coiled coil</keyword>
<evidence type="ECO:0000256" key="1">
    <source>
        <dbReference type="SAM" id="Coils"/>
    </source>
</evidence>
<keyword evidence="4" id="KW-1185">Reference proteome</keyword>
<protein>
    <submittedName>
        <fullName evidence="3">Uncharacterized protein</fullName>
    </submittedName>
</protein>
<dbReference type="AlphaFoldDB" id="A0A0M8N5U1"/>